<accession>A0ABQ8UX12</accession>
<evidence type="ECO:0000313" key="2">
    <source>
        <dbReference type="Proteomes" id="UP001150217"/>
    </source>
</evidence>
<dbReference type="Proteomes" id="UP001150217">
    <property type="component" value="Unassembled WGS sequence"/>
</dbReference>
<organism evidence="1 2">
    <name type="scientific">Lentinula lateritia</name>
    <dbReference type="NCBI Taxonomy" id="40482"/>
    <lineage>
        <taxon>Eukaryota</taxon>
        <taxon>Fungi</taxon>
        <taxon>Dikarya</taxon>
        <taxon>Basidiomycota</taxon>
        <taxon>Agaricomycotina</taxon>
        <taxon>Agaricomycetes</taxon>
        <taxon>Agaricomycetidae</taxon>
        <taxon>Agaricales</taxon>
        <taxon>Marasmiineae</taxon>
        <taxon>Omphalotaceae</taxon>
        <taxon>Lentinula</taxon>
    </lineage>
</organism>
<dbReference type="EMBL" id="JANVFT010000141">
    <property type="protein sequence ID" value="KAJ4464384.1"/>
    <property type="molecule type" value="Genomic_DNA"/>
</dbReference>
<name>A0ABQ8UX12_9AGAR</name>
<protein>
    <submittedName>
        <fullName evidence="1">Uncharacterized protein</fullName>
    </submittedName>
</protein>
<reference evidence="1" key="1">
    <citation type="submission" date="2022-08" db="EMBL/GenBank/DDBJ databases">
        <title>A Global Phylogenomic Analysis of the Shiitake Genus Lentinula.</title>
        <authorList>
            <consortium name="DOE Joint Genome Institute"/>
            <person name="Sierra-Patev S."/>
            <person name="Min B."/>
            <person name="Naranjo-Ortiz M."/>
            <person name="Looney B."/>
            <person name="Konkel Z."/>
            <person name="Slot J.C."/>
            <person name="Sakamoto Y."/>
            <person name="Steenwyk J.L."/>
            <person name="Rokas A."/>
            <person name="Carro J."/>
            <person name="Camarero S."/>
            <person name="Ferreira P."/>
            <person name="Molpeceres G."/>
            <person name="Ruiz-Duenas F.J."/>
            <person name="Serrano A."/>
            <person name="Henrissat B."/>
            <person name="Drula E."/>
            <person name="Hughes K.W."/>
            <person name="Mata J.L."/>
            <person name="Ishikawa N.K."/>
            <person name="Vargas-Isla R."/>
            <person name="Ushijima S."/>
            <person name="Smith C.A."/>
            <person name="Ahrendt S."/>
            <person name="Andreopoulos W."/>
            <person name="He G."/>
            <person name="Labutti K."/>
            <person name="Lipzen A."/>
            <person name="Ng V."/>
            <person name="Riley R."/>
            <person name="Sandor L."/>
            <person name="Barry K."/>
            <person name="Martinez A.T."/>
            <person name="Xiao Y."/>
            <person name="Gibbons J.G."/>
            <person name="Terashima K."/>
            <person name="Grigoriev I.V."/>
            <person name="Hibbett D.S."/>
        </authorList>
    </citation>
    <scope>NUCLEOTIDE SEQUENCE</scope>
    <source>
        <strain evidence="1">RHP3577 ss4</strain>
    </source>
</reference>
<keyword evidence="2" id="KW-1185">Reference proteome</keyword>
<sequence length="184" mass="19792">MISTGIALNGMASPFQAAASHCPQVFDRSLMRPSVFPPNYLESFSSETQALPVPLLPLGHSSNFTTISISIPNASKSESDEITMELVADELPPPQLLDEVMDDLENIMDVDEVYGGTERSGAAGAGVEEMFVTLAGDIVGLDDSDRMVVDAGHASPFDIFVEYFSSVMCPGSWMNMDSLGCRFQ</sequence>
<comment type="caution">
    <text evidence="1">The sequence shown here is derived from an EMBL/GenBank/DDBJ whole genome shotgun (WGS) entry which is preliminary data.</text>
</comment>
<evidence type="ECO:0000313" key="1">
    <source>
        <dbReference type="EMBL" id="KAJ4464384.1"/>
    </source>
</evidence>
<gene>
    <name evidence="1" type="ORF">C8R41DRAFT_872132</name>
</gene>
<proteinExistence type="predicted"/>